<name>A0ABN6ZDD3_9FIRM</name>
<dbReference type="Gene3D" id="1.10.260.40">
    <property type="entry name" value="lambda repressor-like DNA-binding domains"/>
    <property type="match status" value="1"/>
</dbReference>
<gene>
    <name evidence="2" type="ORF">T23_18320</name>
</gene>
<evidence type="ECO:0000313" key="2">
    <source>
        <dbReference type="EMBL" id="BEH91730.1"/>
    </source>
</evidence>
<evidence type="ECO:0000313" key="3">
    <source>
        <dbReference type="Proteomes" id="UP001432099"/>
    </source>
</evidence>
<evidence type="ECO:0000259" key="1">
    <source>
        <dbReference type="PROSITE" id="PS50943"/>
    </source>
</evidence>
<dbReference type="SMART" id="SM00530">
    <property type="entry name" value="HTH_XRE"/>
    <property type="match status" value="1"/>
</dbReference>
<dbReference type="InterPro" id="IPR036286">
    <property type="entry name" value="LexA/Signal_pep-like_sf"/>
</dbReference>
<dbReference type="EMBL" id="AP028127">
    <property type="protein sequence ID" value="BEH91730.1"/>
    <property type="molecule type" value="Genomic_DNA"/>
</dbReference>
<dbReference type="SUPFAM" id="SSF47413">
    <property type="entry name" value="lambda repressor-like DNA-binding domains"/>
    <property type="match status" value="1"/>
</dbReference>
<dbReference type="InterPro" id="IPR001387">
    <property type="entry name" value="Cro/C1-type_HTH"/>
</dbReference>
<feature type="domain" description="HTH cro/C1-type" evidence="1">
    <location>
        <begin position="10"/>
        <end position="65"/>
    </location>
</feature>
<dbReference type="CDD" id="cd00093">
    <property type="entry name" value="HTH_XRE"/>
    <property type="match status" value="1"/>
</dbReference>
<dbReference type="RefSeq" id="WP_338617559.1">
    <property type="nucleotide sequence ID" value="NZ_AP028127.1"/>
</dbReference>
<dbReference type="InterPro" id="IPR015927">
    <property type="entry name" value="Peptidase_S24_S26A/B/C"/>
</dbReference>
<dbReference type="InterPro" id="IPR010982">
    <property type="entry name" value="Lambda_DNA-bd_dom_sf"/>
</dbReference>
<organism evidence="2 3">
    <name type="scientific">Turicibacter faecis</name>
    <dbReference type="NCBI Taxonomy" id="2963365"/>
    <lineage>
        <taxon>Bacteria</taxon>
        <taxon>Bacillati</taxon>
        <taxon>Bacillota</taxon>
        <taxon>Erysipelotrichia</taxon>
        <taxon>Erysipelotrichales</taxon>
        <taxon>Turicibacteraceae</taxon>
        <taxon>Turicibacter</taxon>
    </lineage>
</organism>
<proteinExistence type="predicted"/>
<accession>A0ABN6ZDD3</accession>
<keyword evidence="3" id="KW-1185">Reference proteome</keyword>
<dbReference type="Pfam" id="PF00717">
    <property type="entry name" value="Peptidase_S24"/>
    <property type="match status" value="1"/>
</dbReference>
<dbReference type="PROSITE" id="PS50943">
    <property type="entry name" value="HTH_CROC1"/>
    <property type="match status" value="1"/>
</dbReference>
<protein>
    <recommendedName>
        <fullName evidence="1">HTH cro/C1-type domain-containing protein</fullName>
    </recommendedName>
</protein>
<dbReference type="Gene3D" id="2.10.109.10">
    <property type="entry name" value="Umud Fragment, subunit A"/>
    <property type="match status" value="1"/>
</dbReference>
<dbReference type="Pfam" id="PF01381">
    <property type="entry name" value="HTH_3"/>
    <property type="match status" value="1"/>
</dbReference>
<reference evidence="2" key="1">
    <citation type="journal article" date="2024" name="Int. J. Syst. Evol. Microbiol.">
        <title>Turicibacter faecis sp. nov., isolated from faeces of heart failure mouse model.</title>
        <authorList>
            <person name="Imamura Y."/>
            <person name="Motooka D."/>
            <person name="Nakajima Y."/>
            <person name="Ito S."/>
            <person name="Kitakaze M."/>
            <person name="Iida T."/>
            <person name="Nakamura S."/>
        </authorList>
    </citation>
    <scope>NUCLEOTIDE SEQUENCE</scope>
    <source>
        <strain evidence="2">TC023</strain>
    </source>
</reference>
<dbReference type="SUPFAM" id="SSF51306">
    <property type="entry name" value="LexA/Signal peptidase"/>
    <property type="match status" value="1"/>
</dbReference>
<dbReference type="Proteomes" id="UP001432099">
    <property type="component" value="Chromosome"/>
</dbReference>
<sequence length="206" mass="23535">MSSMEVKDIIRKRRLDLGLSYAELGKICDVDKTTVRKWELGLIENMRRDKMVLLANAIEVSPLVLLGVEEYVPDDEQMPSNGKVKIYQELYANKFENELTEIDNPYPNKNGQFFGLEVQDEQLNFLKNLKVYALFKKQNTAKNGEVVAVTVNSEKAVIKRYYKFDDVIVLRDTTNEECEPITLVGDQVKGICILGKFVGVISPFMD</sequence>